<dbReference type="InterPro" id="IPR018843">
    <property type="entry name" value="Utp8_b-prop"/>
</dbReference>
<accession>A0A395IKH7</accession>
<comment type="caution">
    <text evidence="3">The sequence shown here is derived from an EMBL/GenBank/DDBJ whole genome shotgun (WGS) entry which is preliminary data.</text>
</comment>
<protein>
    <recommendedName>
        <fullName evidence="2">Utp8 beta-propeller domain-containing protein</fullName>
    </recommendedName>
</protein>
<dbReference type="Pfam" id="PF10395">
    <property type="entry name" value="Utp8_b_propeller"/>
    <property type="match status" value="1"/>
</dbReference>
<evidence type="ECO:0000313" key="3">
    <source>
        <dbReference type="EMBL" id="RAL59873.1"/>
    </source>
</evidence>
<reference evidence="3 4" key="1">
    <citation type="submission" date="2018-06" db="EMBL/GenBank/DDBJ databases">
        <title>Genome Sequence of the Brown Rot Fungal Pathogen Monilinia fructigena.</title>
        <authorList>
            <person name="Landi L."/>
            <person name="De Miccolis Angelini R.M."/>
            <person name="Pollastro S."/>
            <person name="Abate D."/>
            <person name="Faretra F."/>
            <person name="Romanazzi G."/>
        </authorList>
    </citation>
    <scope>NUCLEOTIDE SEQUENCE [LARGE SCALE GENOMIC DNA]</scope>
    <source>
        <strain evidence="3 4">Mfrg269</strain>
    </source>
</reference>
<dbReference type="EMBL" id="QKRW01000047">
    <property type="protein sequence ID" value="RAL59873.1"/>
    <property type="molecule type" value="Genomic_DNA"/>
</dbReference>
<sequence>MSSRISLQQPYVVATLPRSKQAQYVVGEVYGGAPGSKKRKRSELAVGIHGEGVNLYDVSSSKLLTSYALPPGTSFSCPPYSSRSKTTKTKTERRTYVSTSGSEDKITLFHDITEGSNTAQSTITTHKISQSKAPVVHLGALAPTGLDAVKKSDILIVKKDGEIQCLDGESLQLLWSSPSTALGRASSLSMNNIEVEYAHITNAYSAGQGILRRRQDVLHFFHKR</sequence>
<name>A0A395IKH7_9HELO</name>
<keyword evidence="4" id="KW-1185">Reference proteome</keyword>
<proteinExistence type="predicted"/>
<feature type="region of interest" description="Disordered" evidence="1">
    <location>
        <begin position="77"/>
        <end position="97"/>
    </location>
</feature>
<evidence type="ECO:0000259" key="2">
    <source>
        <dbReference type="Pfam" id="PF10395"/>
    </source>
</evidence>
<gene>
    <name evidence="3" type="ORF">DID88_000500</name>
</gene>
<dbReference type="Proteomes" id="UP000249056">
    <property type="component" value="Unassembled WGS sequence"/>
</dbReference>
<dbReference type="AlphaFoldDB" id="A0A395IKH7"/>
<feature type="domain" description="Utp8 beta-propeller" evidence="2">
    <location>
        <begin position="6"/>
        <end position="183"/>
    </location>
</feature>
<evidence type="ECO:0000256" key="1">
    <source>
        <dbReference type="SAM" id="MobiDB-lite"/>
    </source>
</evidence>
<evidence type="ECO:0000313" key="4">
    <source>
        <dbReference type="Proteomes" id="UP000249056"/>
    </source>
</evidence>
<dbReference type="OrthoDB" id="5330858at2759"/>
<organism evidence="3 4">
    <name type="scientific">Monilinia fructigena</name>
    <dbReference type="NCBI Taxonomy" id="38457"/>
    <lineage>
        <taxon>Eukaryota</taxon>
        <taxon>Fungi</taxon>
        <taxon>Dikarya</taxon>
        <taxon>Ascomycota</taxon>
        <taxon>Pezizomycotina</taxon>
        <taxon>Leotiomycetes</taxon>
        <taxon>Helotiales</taxon>
        <taxon>Sclerotiniaceae</taxon>
        <taxon>Monilinia</taxon>
    </lineage>
</organism>